<evidence type="ECO:0000256" key="10">
    <source>
        <dbReference type="ARBA" id="ARBA00035458"/>
    </source>
</evidence>
<dbReference type="GO" id="GO:0046935">
    <property type="term" value="F:1-phosphatidylinositol-3-kinase regulator activity"/>
    <property type="evidence" value="ECO:0007669"/>
    <property type="project" value="TreeGrafter"/>
</dbReference>
<dbReference type="InterPro" id="IPR036860">
    <property type="entry name" value="SH2_dom_sf"/>
</dbReference>
<dbReference type="InterPro" id="IPR001976">
    <property type="entry name" value="Ribosomal_eS24"/>
</dbReference>
<organism evidence="15">
    <name type="scientific">Notodromas monacha</name>
    <dbReference type="NCBI Taxonomy" id="399045"/>
    <lineage>
        <taxon>Eukaryota</taxon>
        <taxon>Metazoa</taxon>
        <taxon>Ecdysozoa</taxon>
        <taxon>Arthropoda</taxon>
        <taxon>Crustacea</taxon>
        <taxon>Oligostraca</taxon>
        <taxon>Ostracoda</taxon>
        <taxon>Podocopa</taxon>
        <taxon>Podocopida</taxon>
        <taxon>Cypridocopina</taxon>
        <taxon>Cypridoidea</taxon>
        <taxon>Cyprididae</taxon>
        <taxon>Notodromas</taxon>
    </lineage>
</organism>
<dbReference type="InterPro" id="IPR053709">
    <property type="entry name" value="eRP_eS24_sf"/>
</dbReference>
<keyword evidence="3" id="KW-0341">Growth regulation</keyword>
<dbReference type="InterPro" id="IPR000980">
    <property type="entry name" value="SH2"/>
</dbReference>
<dbReference type="FunFam" id="3.30.505.10:FF:000028">
    <property type="entry name" value="Suppressor of cytokine signaling 5"/>
    <property type="match status" value="1"/>
</dbReference>
<dbReference type="EMBL" id="CAJPEX010000177">
    <property type="protein sequence ID" value="CAG0913988.1"/>
    <property type="molecule type" value="Genomic_DNA"/>
</dbReference>
<evidence type="ECO:0000259" key="13">
    <source>
        <dbReference type="PROSITE" id="PS50001"/>
    </source>
</evidence>
<comment type="similarity">
    <text evidence="2">Belongs to the eukaryotic ribosomal protein eS24 family.</text>
</comment>
<accession>A0A7R9GAP7</accession>
<keyword evidence="16" id="KW-1185">Reference proteome</keyword>
<protein>
    <recommendedName>
        <fullName evidence="9">Small ribosomal subunit protein eS24</fullName>
    </recommendedName>
    <alternativeName>
        <fullName evidence="10">40S ribosomal protein S24</fullName>
    </alternativeName>
</protein>
<dbReference type="HAMAP" id="MF_00545">
    <property type="entry name" value="Ribosomal_eS24"/>
    <property type="match status" value="1"/>
</dbReference>
<feature type="compositionally biased region" description="Low complexity" evidence="12">
    <location>
        <begin position="558"/>
        <end position="571"/>
    </location>
</feature>
<dbReference type="GO" id="GO:0046854">
    <property type="term" value="P:phosphatidylinositol phosphate biosynthetic process"/>
    <property type="evidence" value="ECO:0007669"/>
    <property type="project" value="TreeGrafter"/>
</dbReference>
<evidence type="ECO:0000313" key="16">
    <source>
        <dbReference type="Proteomes" id="UP000678499"/>
    </source>
</evidence>
<feature type="region of interest" description="Disordered" evidence="12">
    <location>
        <begin position="87"/>
        <end position="126"/>
    </location>
</feature>
<dbReference type="EMBL" id="OA882214">
    <property type="protein sequence ID" value="CAD7273836.1"/>
    <property type="molecule type" value="Genomic_DNA"/>
</dbReference>
<evidence type="ECO:0000256" key="3">
    <source>
        <dbReference type="ARBA" id="ARBA00022604"/>
    </source>
</evidence>
<dbReference type="InterPro" id="IPR001496">
    <property type="entry name" value="SOCS_box"/>
</dbReference>
<dbReference type="InterPro" id="IPR036036">
    <property type="entry name" value="SOCS_box-like_dom_sf"/>
</dbReference>
<dbReference type="SMART" id="SM00969">
    <property type="entry name" value="SOCS_box"/>
    <property type="match status" value="1"/>
</dbReference>
<evidence type="ECO:0000256" key="4">
    <source>
        <dbReference type="ARBA" id="ARBA00022700"/>
    </source>
</evidence>
<evidence type="ECO:0000256" key="12">
    <source>
        <dbReference type="SAM" id="MobiDB-lite"/>
    </source>
</evidence>
<dbReference type="PANTHER" id="PTHR10155">
    <property type="entry name" value="PHOSPHATIDYLINOSITOL 3-KINASE REGULATORY SUBUNIT"/>
    <property type="match status" value="1"/>
</dbReference>
<evidence type="ECO:0000256" key="11">
    <source>
        <dbReference type="PROSITE-ProRule" id="PRU00191"/>
    </source>
</evidence>
<dbReference type="GO" id="GO:0003735">
    <property type="term" value="F:structural constituent of ribosome"/>
    <property type="evidence" value="ECO:0007669"/>
    <property type="project" value="InterPro"/>
</dbReference>
<dbReference type="GO" id="GO:1990904">
    <property type="term" value="C:ribonucleoprotein complex"/>
    <property type="evidence" value="ECO:0007669"/>
    <property type="project" value="UniProtKB-KW"/>
</dbReference>
<dbReference type="FunFam" id="3.30.70.3370:FF:000001">
    <property type="entry name" value="40S ribosomal protein S24"/>
    <property type="match status" value="1"/>
</dbReference>
<evidence type="ECO:0000259" key="14">
    <source>
        <dbReference type="PROSITE" id="PS50225"/>
    </source>
</evidence>
<keyword evidence="8" id="KW-0687">Ribonucleoprotein</keyword>
<feature type="compositionally biased region" description="Polar residues" evidence="12">
    <location>
        <begin position="17"/>
        <end position="30"/>
    </location>
</feature>
<feature type="region of interest" description="Disordered" evidence="12">
    <location>
        <begin position="1"/>
        <end position="43"/>
    </location>
</feature>
<keyword evidence="7 11" id="KW-0727">SH2 domain</keyword>
<dbReference type="GO" id="GO:0006412">
    <property type="term" value="P:translation"/>
    <property type="evidence" value="ECO:0007669"/>
    <property type="project" value="InterPro"/>
</dbReference>
<dbReference type="Gene3D" id="3.30.70.3370">
    <property type="match status" value="1"/>
</dbReference>
<dbReference type="SMART" id="SM00252">
    <property type="entry name" value="SH2"/>
    <property type="match status" value="1"/>
</dbReference>
<feature type="domain" description="SH2" evidence="13">
    <location>
        <begin position="293"/>
        <end position="388"/>
    </location>
</feature>
<dbReference type="GO" id="GO:0009968">
    <property type="term" value="P:negative regulation of signal transduction"/>
    <property type="evidence" value="ECO:0007669"/>
    <property type="project" value="UniProtKB-KW"/>
</dbReference>
<dbReference type="InterPro" id="IPR012678">
    <property type="entry name" value="Ribosomal_uL23/eL15/eS24_sf"/>
</dbReference>
<feature type="compositionally biased region" description="Basic residues" evidence="12">
    <location>
        <begin position="544"/>
        <end position="554"/>
    </location>
</feature>
<dbReference type="AlphaFoldDB" id="A0A7R9GAP7"/>
<dbReference type="PANTHER" id="PTHR10155:SF0">
    <property type="entry name" value="SUPPRESSOR OF CYTOKINE SIGNALING AT 36E, ISOFORM D"/>
    <property type="match status" value="1"/>
</dbReference>
<keyword evidence="4" id="KW-0734">Signal transduction inhibitor</keyword>
<dbReference type="PROSITE" id="PS50001">
    <property type="entry name" value="SH2"/>
    <property type="match status" value="1"/>
</dbReference>
<feature type="region of interest" description="Disordered" evidence="12">
    <location>
        <begin position="544"/>
        <end position="571"/>
    </location>
</feature>
<evidence type="ECO:0000256" key="9">
    <source>
        <dbReference type="ARBA" id="ARBA00035149"/>
    </source>
</evidence>
<dbReference type="SMART" id="SM00253">
    <property type="entry name" value="SOCS"/>
    <property type="match status" value="1"/>
</dbReference>
<dbReference type="GO" id="GO:0035556">
    <property type="term" value="P:intracellular signal transduction"/>
    <property type="evidence" value="ECO:0007669"/>
    <property type="project" value="InterPro"/>
</dbReference>
<dbReference type="SUPFAM" id="SSF54189">
    <property type="entry name" value="Ribosomal proteins S24e, L23 and L15e"/>
    <property type="match status" value="1"/>
</dbReference>
<dbReference type="GO" id="GO:0005840">
    <property type="term" value="C:ribosome"/>
    <property type="evidence" value="ECO:0007669"/>
    <property type="project" value="UniProtKB-KW"/>
</dbReference>
<dbReference type="Proteomes" id="UP000678499">
    <property type="component" value="Unassembled WGS sequence"/>
</dbReference>
<dbReference type="Pfam" id="PF01282">
    <property type="entry name" value="Ribosomal_S24e"/>
    <property type="match status" value="1"/>
</dbReference>
<sequence>MSDEASSDAPEGIYVSNHGNSSGRGSPVESSENKHSMDGMNEYFQQAMSISRVAEPENVARDWRCVSGPSVHDRLCWECSASSYPPLPDPLPEKTTTSKRRKSLQKRIKKFSLPKRGASDSKEQKSRSWGVFKLNCSFGGSKSPSSEKEQVQDSSAASGVCICASYHRPDGEQGEGVLAPVIDLSKFNPEEYPIEDCDERARMERAREISEGVDPPPGFMSLPFELFPVESFVCPHNVPHDMGCATGYSTETRLESFFSSTDGDCMLRRTVHTQVDYVHCLVPDLLTIANCSFYWGRMDRYEAEKQLDNKPEGAFLLRDSAQEDYFFSVSFRRYGRSLHARIEQWNHMFSFDSHDPGVFSSPAITSLVEHYKDPTSCMFFEPLLTTPINRNFPFQLSHLCRAVICNNTTYDGVNQLKLPRALKAYLREYHYKQKVRSDSTATIRTRKFMTNRLLHRLQMIVDVMHPGRASVPKTEIREKLAKMYKTTSDLVFCFGFRTKFGGGKSSGFALIYDTMDYAKKFEPKHRLHGLLKIERVGRKVRKLKKTRMKKCRGKSKAEAGSAAASGAKKVS</sequence>
<feature type="domain" description="SOCS box" evidence="14">
    <location>
        <begin position="383"/>
        <end position="432"/>
    </location>
</feature>
<evidence type="ECO:0000256" key="6">
    <source>
        <dbReference type="ARBA" id="ARBA00022980"/>
    </source>
</evidence>
<dbReference type="InterPro" id="IPR018098">
    <property type="entry name" value="Ribosomal_eS24_CS"/>
</dbReference>
<dbReference type="Pfam" id="PF07525">
    <property type="entry name" value="SOCS_box"/>
    <property type="match status" value="1"/>
</dbReference>
<name>A0A7R9GAP7_9CRUS</name>
<dbReference type="Gene3D" id="3.30.505.10">
    <property type="entry name" value="SH2 domain"/>
    <property type="match status" value="1"/>
</dbReference>
<evidence type="ECO:0000256" key="7">
    <source>
        <dbReference type="ARBA" id="ARBA00022999"/>
    </source>
</evidence>
<keyword evidence="5" id="KW-0833">Ubl conjugation pathway</keyword>
<dbReference type="PROSITE" id="PS00529">
    <property type="entry name" value="RIBOSOMAL_S24E"/>
    <property type="match status" value="1"/>
</dbReference>
<evidence type="ECO:0000256" key="5">
    <source>
        <dbReference type="ARBA" id="ARBA00022786"/>
    </source>
</evidence>
<dbReference type="PROSITE" id="PS50225">
    <property type="entry name" value="SOCS"/>
    <property type="match status" value="1"/>
</dbReference>
<feature type="compositionally biased region" description="Basic residues" evidence="12">
    <location>
        <begin position="97"/>
        <end position="113"/>
    </location>
</feature>
<dbReference type="Pfam" id="PF00017">
    <property type="entry name" value="SH2"/>
    <property type="match status" value="1"/>
</dbReference>
<evidence type="ECO:0000313" key="15">
    <source>
        <dbReference type="EMBL" id="CAD7273836.1"/>
    </source>
</evidence>
<reference evidence="15" key="1">
    <citation type="submission" date="2020-11" db="EMBL/GenBank/DDBJ databases">
        <authorList>
            <person name="Tran Van P."/>
        </authorList>
    </citation>
    <scope>NUCLEOTIDE SEQUENCE</scope>
</reference>
<evidence type="ECO:0000256" key="1">
    <source>
        <dbReference type="ARBA" id="ARBA00004906"/>
    </source>
</evidence>
<comment type="pathway">
    <text evidence="1">Protein modification; protein ubiquitination.</text>
</comment>
<evidence type="ECO:0000256" key="8">
    <source>
        <dbReference type="ARBA" id="ARBA00023274"/>
    </source>
</evidence>
<dbReference type="SUPFAM" id="SSF158235">
    <property type="entry name" value="SOCS box-like"/>
    <property type="match status" value="1"/>
</dbReference>
<dbReference type="OrthoDB" id="5979828at2759"/>
<gene>
    <name evidence="15" type="ORF">NMOB1V02_LOCUS1705</name>
</gene>
<dbReference type="SUPFAM" id="SSF55550">
    <property type="entry name" value="SH2 domain"/>
    <property type="match status" value="1"/>
</dbReference>
<keyword evidence="6" id="KW-0689">Ribosomal protein</keyword>
<evidence type="ECO:0000256" key="2">
    <source>
        <dbReference type="ARBA" id="ARBA00009680"/>
    </source>
</evidence>
<dbReference type="GO" id="GO:0005942">
    <property type="term" value="C:phosphatidylinositol 3-kinase complex"/>
    <property type="evidence" value="ECO:0007669"/>
    <property type="project" value="TreeGrafter"/>
</dbReference>
<proteinExistence type="inferred from homology"/>
<feature type="compositionally biased region" description="Basic and acidic residues" evidence="12">
    <location>
        <begin position="117"/>
        <end position="126"/>
    </location>
</feature>